<protein>
    <submittedName>
        <fullName evidence="1">Uncharacterized protein</fullName>
    </submittedName>
</protein>
<proteinExistence type="predicted"/>
<accession>A0ABS7XWB4</accession>
<reference evidence="2" key="1">
    <citation type="submission" date="2023-07" db="EMBL/GenBank/DDBJ databases">
        <authorList>
            <person name="Yue Y."/>
        </authorList>
    </citation>
    <scope>NUCLEOTIDE SEQUENCE [LARGE SCALE GENOMIC DNA]</scope>
    <source>
        <strain evidence="2">2Y89</strain>
    </source>
</reference>
<dbReference type="EMBL" id="JAIUJS010000001">
    <property type="protein sequence ID" value="MCA0151945.1"/>
    <property type="molecule type" value="Genomic_DNA"/>
</dbReference>
<dbReference type="InterPro" id="IPR029063">
    <property type="entry name" value="SAM-dependent_MTases_sf"/>
</dbReference>
<dbReference type="Proteomes" id="UP001198402">
    <property type="component" value="Unassembled WGS sequence"/>
</dbReference>
<organism evidence="1 2">
    <name type="scientific">Winogradskyella vincentii</name>
    <dbReference type="NCBI Taxonomy" id="2877122"/>
    <lineage>
        <taxon>Bacteria</taxon>
        <taxon>Pseudomonadati</taxon>
        <taxon>Bacteroidota</taxon>
        <taxon>Flavobacteriia</taxon>
        <taxon>Flavobacteriales</taxon>
        <taxon>Flavobacteriaceae</taxon>
        <taxon>Winogradskyella</taxon>
    </lineage>
</organism>
<sequence length="86" mass="10309">MKLRIKSNPIVIKSGYQLLDHFILSEESWLSNYYSPLEKELATLKKDLSKDEETKEVVQSYKDEIELYKRFKDYFGYGFYVARKVN</sequence>
<keyword evidence="2" id="KW-1185">Reference proteome</keyword>
<name>A0ABS7XWB4_9FLAO</name>
<dbReference type="Gene3D" id="3.40.50.150">
    <property type="entry name" value="Vaccinia Virus protein VP39"/>
    <property type="match status" value="1"/>
</dbReference>
<gene>
    <name evidence="1" type="ORF">LBV24_01875</name>
</gene>
<evidence type="ECO:0000313" key="2">
    <source>
        <dbReference type="Proteomes" id="UP001198402"/>
    </source>
</evidence>
<comment type="caution">
    <text evidence="1">The sequence shown here is derived from an EMBL/GenBank/DDBJ whole genome shotgun (WGS) entry which is preliminary data.</text>
</comment>
<evidence type="ECO:0000313" key="1">
    <source>
        <dbReference type="EMBL" id="MCA0151945.1"/>
    </source>
</evidence>